<name>A0A6I6HGL6_VARPD</name>
<dbReference type="Proteomes" id="UP000425817">
    <property type="component" value="Chromosome"/>
</dbReference>
<dbReference type="RefSeq" id="WP_157613477.1">
    <property type="nucleotide sequence ID" value="NZ_CP046622.1"/>
</dbReference>
<organism evidence="1 2">
    <name type="scientific">Variovorax paradoxus</name>
    <dbReference type="NCBI Taxonomy" id="34073"/>
    <lineage>
        <taxon>Bacteria</taxon>
        <taxon>Pseudomonadati</taxon>
        <taxon>Pseudomonadota</taxon>
        <taxon>Betaproteobacteria</taxon>
        <taxon>Burkholderiales</taxon>
        <taxon>Comamonadaceae</taxon>
        <taxon>Variovorax</taxon>
    </lineage>
</organism>
<reference evidence="1 2" key="1">
    <citation type="submission" date="2019-12" db="EMBL/GenBank/DDBJ databases">
        <title>Hybrid Genome Assemblies of two High G+C Isolates from Undergraduate Microbiology Courses.</title>
        <authorList>
            <person name="Ne Ville C.J."/>
            <person name="Enright D."/>
            <person name="Hernandez I."/>
            <person name="Dodsworth J."/>
            <person name="Orwin P.M."/>
        </authorList>
    </citation>
    <scope>NUCLEOTIDE SEQUENCE [LARGE SCALE GENOMIC DNA]</scope>
    <source>
        <strain evidence="1 2">CSUSB</strain>
    </source>
</reference>
<dbReference type="OrthoDB" id="8854270at2"/>
<gene>
    <name evidence="1" type="ORF">GOQ09_11100</name>
</gene>
<accession>A0A6I6HGL6</accession>
<sequence length="92" mass="10105">MALLFLMRLQHVQLPVRVVIPEELRHVSVLVATGLIEADIGPLKQTGRYASSRVATVLRITENGLAEIAKMGSAPKSSAQTSMQFTRGFRLM</sequence>
<dbReference type="AlphaFoldDB" id="A0A6I6HGL6"/>
<proteinExistence type="predicted"/>
<protein>
    <submittedName>
        <fullName evidence="1">Uncharacterized protein</fullName>
    </submittedName>
</protein>
<dbReference type="EMBL" id="CP046622">
    <property type="protein sequence ID" value="QGW82098.1"/>
    <property type="molecule type" value="Genomic_DNA"/>
</dbReference>
<evidence type="ECO:0000313" key="1">
    <source>
        <dbReference type="EMBL" id="QGW82098.1"/>
    </source>
</evidence>
<evidence type="ECO:0000313" key="2">
    <source>
        <dbReference type="Proteomes" id="UP000425817"/>
    </source>
</evidence>